<name>A0A834P372_VESPE</name>
<feature type="compositionally biased region" description="Gly residues" evidence="1">
    <location>
        <begin position="166"/>
        <end position="182"/>
    </location>
</feature>
<dbReference type="Proteomes" id="UP000600918">
    <property type="component" value="Unassembled WGS sequence"/>
</dbReference>
<keyword evidence="3" id="KW-1185">Reference proteome</keyword>
<organism evidence="2 3">
    <name type="scientific">Vespula pensylvanica</name>
    <name type="common">Western yellow jacket</name>
    <name type="synonym">Wasp</name>
    <dbReference type="NCBI Taxonomy" id="30213"/>
    <lineage>
        <taxon>Eukaryota</taxon>
        <taxon>Metazoa</taxon>
        <taxon>Ecdysozoa</taxon>
        <taxon>Arthropoda</taxon>
        <taxon>Hexapoda</taxon>
        <taxon>Insecta</taxon>
        <taxon>Pterygota</taxon>
        <taxon>Neoptera</taxon>
        <taxon>Endopterygota</taxon>
        <taxon>Hymenoptera</taxon>
        <taxon>Apocrita</taxon>
        <taxon>Aculeata</taxon>
        <taxon>Vespoidea</taxon>
        <taxon>Vespidae</taxon>
        <taxon>Vespinae</taxon>
        <taxon>Vespula</taxon>
    </lineage>
</organism>
<evidence type="ECO:0000313" key="3">
    <source>
        <dbReference type="Proteomes" id="UP000600918"/>
    </source>
</evidence>
<dbReference type="EMBL" id="JACSDY010000005">
    <property type="protein sequence ID" value="KAF7426990.1"/>
    <property type="molecule type" value="Genomic_DNA"/>
</dbReference>
<comment type="caution">
    <text evidence="2">The sequence shown here is derived from an EMBL/GenBank/DDBJ whole genome shotgun (WGS) entry which is preliminary data.</text>
</comment>
<feature type="compositionally biased region" description="Basic and acidic residues" evidence="1">
    <location>
        <begin position="1"/>
        <end position="17"/>
    </location>
</feature>
<feature type="region of interest" description="Disordered" evidence="1">
    <location>
        <begin position="1"/>
        <end position="25"/>
    </location>
</feature>
<protein>
    <submittedName>
        <fullName evidence="2">Uncharacterized protein</fullName>
    </submittedName>
</protein>
<proteinExistence type="predicted"/>
<dbReference type="AlphaFoldDB" id="A0A834P372"/>
<evidence type="ECO:0000313" key="2">
    <source>
        <dbReference type="EMBL" id="KAF7426990.1"/>
    </source>
</evidence>
<reference evidence="2" key="1">
    <citation type="journal article" date="2020" name="G3 (Bethesda)">
        <title>High-Quality Assemblies for Three Invasive Social Wasps from the &lt;i&gt;Vespula&lt;/i&gt; Genus.</title>
        <authorList>
            <person name="Harrop T.W.R."/>
            <person name="Guhlin J."/>
            <person name="McLaughlin G.M."/>
            <person name="Permina E."/>
            <person name="Stockwell P."/>
            <person name="Gilligan J."/>
            <person name="Le Lec M.F."/>
            <person name="Gruber M.A.M."/>
            <person name="Quinn O."/>
            <person name="Lovegrove M."/>
            <person name="Duncan E.J."/>
            <person name="Remnant E.J."/>
            <person name="Van Eeckhoven J."/>
            <person name="Graham B."/>
            <person name="Knapp R.A."/>
            <person name="Langford K.W."/>
            <person name="Kronenberg Z."/>
            <person name="Press M.O."/>
            <person name="Eacker S.M."/>
            <person name="Wilson-Rankin E.E."/>
            <person name="Purcell J."/>
            <person name="Lester P.J."/>
            <person name="Dearden P.K."/>
        </authorList>
    </citation>
    <scope>NUCLEOTIDE SEQUENCE</scope>
    <source>
        <strain evidence="2">Volc-1</strain>
    </source>
</reference>
<sequence>MRPRESHRESEREREEDQSSSSRIPGVFVTNTQGRMHACNITYTCNMLGRNEKVVRFSWFDGGTRKSYLARAGNHGLRAHNSPRPKTVIVSLSGRYEDRKLEETKWNGSLSESGDNRFSDGLILCWRTELNKENGGMMEVLKVLHLTNVSGLGWKKKEVPNARCNEGGGGGDGDGAGGGGGRGGERGGEVRVRKHRL</sequence>
<accession>A0A834P372</accession>
<evidence type="ECO:0000256" key="1">
    <source>
        <dbReference type="SAM" id="MobiDB-lite"/>
    </source>
</evidence>
<gene>
    <name evidence="2" type="ORF">H0235_006684</name>
</gene>
<feature type="region of interest" description="Disordered" evidence="1">
    <location>
        <begin position="159"/>
        <end position="197"/>
    </location>
</feature>